<comment type="caution">
    <text evidence="2">The sequence shown here is derived from an EMBL/GenBank/DDBJ whole genome shotgun (WGS) entry which is preliminary data.</text>
</comment>
<dbReference type="EMBL" id="JAVDQD010000010">
    <property type="protein sequence ID" value="MDR6241680.1"/>
    <property type="molecule type" value="Genomic_DNA"/>
</dbReference>
<keyword evidence="3" id="KW-1185">Reference proteome</keyword>
<dbReference type="Proteomes" id="UP001185092">
    <property type="component" value="Unassembled WGS sequence"/>
</dbReference>
<proteinExistence type="predicted"/>
<dbReference type="AlphaFoldDB" id="A0AAE3XTE6"/>
<keyword evidence="1" id="KW-0175">Coiled coil</keyword>
<evidence type="ECO:0000313" key="3">
    <source>
        <dbReference type="Proteomes" id="UP001185092"/>
    </source>
</evidence>
<feature type="coiled-coil region" evidence="1">
    <location>
        <begin position="174"/>
        <end position="201"/>
    </location>
</feature>
<protein>
    <submittedName>
        <fullName evidence="2">Uncharacterized protein</fullName>
    </submittedName>
</protein>
<organism evidence="2 3">
    <name type="scientific">Aureibacter tunicatorum</name>
    <dbReference type="NCBI Taxonomy" id="866807"/>
    <lineage>
        <taxon>Bacteria</taxon>
        <taxon>Pseudomonadati</taxon>
        <taxon>Bacteroidota</taxon>
        <taxon>Cytophagia</taxon>
        <taxon>Cytophagales</taxon>
        <taxon>Persicobacteraceae</taxon>
        <taxon>Aureibacter</taxon>
    </lineage>
</organism>
<accession>A0AAE3XTE6</accession>
<dbReference type="InterPro" id="IPR016059">
    <property type="entry name" value="DNA_ligase_ATP-dep_CS"/>
</dbReference>
<evidence type="ECO:0000256" key="1">
    <source>
        <dbReference type="SAM" id="Coils"/>
    </source>
</evidence>
<evidence type="ECO:0000313" key="2">
    <source>
        <dbReference type="EMBL" id="MDR6241680.1"/>
    </source>
</evidence>
<sequence>MFFAASGLFAQTKSYVGVGVDENEKQSDVAIFEIKSDGERGVILPVVESARKYEDLINSSTSGLVLIANDRLVFLDTEGESKVLSDFIQPVPNLDYLAFKMVDSSQDPIELKPIDEAGEFVKETRINVPPSLRQRNFVMAIDNNTGESNWIELESLLNELNVQMSGNNGPKETSEDYERVIEEQNKKIEALEAELKLIKEKLGL</sequence>
<reference evidence="2" key="1">
    <citation type="submission" date="2023-07" db="EMBL/GenBank/DDBJ databases">
        <title>Genomic Encyclopedia of Type Strains, Phase IV (KMG-IV): sequencing the most valuable type-strain genomes for metagenomic binning, comparative biology and taxonomic classification.</title>
        <authorList>
            <person name="Goeker M."/>
        </authorList>
    </citation>
    <scope>NUCLEOTIDE SEQUENCE</scope>
    <source>
        <strain evidence="2">DSM 26174</strain>
    </source>
</reference>
<name>A0AAE3XTE6_9BACT</name>
<dbReference type="GO" id="GO:0003909">
    <property type="term" value="F:DNA ligase activity"/>
    <property type="evidence" value="ECO:0007669"/>
    <property type="project" value="InterPro"/>
</dbReference>
<dbReference type="PROSITE" id="PS00697">
    <property type="entry name" value="DNA_LIGASE_A1"/>
    <property type="match status" value="1"/>
</dbReference>
<gene>
    <name evidence="2" type="ORF">HNQ88_004767</name>
</gene>